<proteinExistence type="predicted"/>
<comment type="caution">
    <text evidence="1">The sequence shown here is derived from an EMBL/GenBank/DDBJ whole genome shotgun (WGS) entry which is preliminary data.</text>
</comment>
<dbReference type="EMBL" id="JBHFFA010000001">
    <property type="protein sequence ID" value="KAL2653591.1"/>
    <property type="molecule type" value="Genomic_DNA"/>
</dbReference>
<dbReference type="PANTHER" id="PTHR47763:SF4">
    <property type="entry name" value="ALPHA-PROTEIN KINASE VWKA"/>
    <property type="match status" value="1"/>
</dbReference>
<organism evidence="1 2">
    <name type="scientific">Riccia fluitans</name>
    <dbReference type="NCBI Taxonomy" id="41844"/>
    <lineage>
        <taxon>Eukaryota</taxon>
        <taxon>Viridiplantae</taxon>
        <taxon>Streptophyta</taxon>
        <taxon>Embryophyta</taxon>
        <taxon>Marchantiophyta</taxon>
        <taxon>Marchantiopsida</taxon>
        <taxon>Marchantiidae</taxon>
        <taxon>Marchantiales</taxon>
        <taxon>Ricciaceae</taxon>
        <taxon>Riccia</taxon>
    </lineage>
</organism>
<gene>
    <name evidence="1" type="ORF">R1flu_021719</name>
</gene>
<evidence type="ECO:0000313" key="1">
    <source>
        <dbReference type="EMBL" id="KAL2653591.1"/>
    </source>
</evidence>
<accession>A0ABD1ZRZ7</accession>
<dbReference type="InterPro" id="IPR052969">
    <property type="entry name" value="Thr-specific_kinase-like"/>
</dbReference>
<dbReference type="PANTHER" id="PTHR47763">
    <property type="entry name" value="ALPHA-PROTEIN KINASE VWKA"/>
    <property type="match status" value="1"/>
</dbReference>
<protein>
    <submittedName>
        <fullName evidence="1">Uncharacterized protein</fullName>
    </submittedName>
</protein>
<dbReference type="Proteomes" id="UP001605036">
    <property type="component" value="Unassembled WGS sequence"/>
</dbReference>
<evidence type="ECO:0000313" key="2">
    <source>
        <dbReference type="Proteomes" id="UP001605036"/>
    </source>
</evidence>
<name>A0ABD1ZRZ7_9MARC</name>
<sequence length="163" mass="19064">MGTRHEKKLVLCAIDEDTSLAQSLSNMQMDVGSSSLSRESREWLYYMELILLIWFRMRLAGWQQASAVRTESANYVSLWQSIRNYNNPVDFEEHVLIGLENAAKLDWQAMNRILVHISDAPCHGVKFQGADEDHKFYDNYDDYPEGDKYNRDIRTILRTLRVL</sequence>
<dbReference type="AlphaFoldDB" id="A0ABD1ZRZ7"/>
<reference evidence="1 2" key="1">
    <citation type="submission" date="2024-09" db="EMBL/GenBank/DDBJ databases">
        <title>Chromosome-scale assembly of Riccia fluitans.</title>
        <authorList>
            <person name="Paukszto L."/>
            <person name="Sawicki J."/>
            <person name="Karawczyk K."/>
            <person name="Piernik-Szablinska J."/>
            <person name="Szczecinska M."/>
            <person name="Mazdziarz M."/>
        </authorList>
    </citation>
    <scope>NUCLEOTIDE SEQUENCE [LARGE SCALE GENOMIC DNA]</scope>
    <source>
        <strain evidence="1">Rf_01</strain>
        <tissue evidence="1">Aerial parts of the thallus</tissue>
    </source>
</reference>
<keyword evidence="2" id="KW-1185">Reference proteome</keyword>